<keyword evidence="1" id="KW-1133">Transmembrane helix</keyword>
<dbReference type="Gene3D" id="1.20.1070.10">
    <property type="entry name" value="Rhodopsin 7-helix transmembrane proteins"/>
    <property type="match status" value="1"/>
</dbReference>
<dbReference type="PANTHER" id="PTHR23360">
    <property type="entry name" value="G-PROTEIN COUPLED RECEPTORS FAMILY 1 PROFILE DOMAIN-CONTAINING PROTEIN-RELATED"/>
    <property type="match status" value="1"/>
</dbReference>
<dbReference type="Proteomes" id="UP000095287">
    <property type="component" value="Unplaced"/>
</dbReference>
<feature type="transmembrane region" description="Helical" evidence="1">
    <location>
        <begin position="229"/>
        <end position="245"/>
    </location>
</feature>
<feature type="transmembrane region" description="Helical" evidence="1">
    <location>
        <begin position="15"/>
        <end position="37"/>
    </location>
</feature>
<dbReference type="PANTHER" id="PTHR23360:SF29">
    <property type="entry name" value="G_PROTEIN_RECEP_F1_2 DOMAIN-CONTAINING PROTEIN"/>
    <property type="match status" value="1"/>
</dbReference>
<feature type="transmembrane region" description="Helical" evidence="1">
    <location>
        <begin position="184"/>
        <end position="208"/>
    </location>
</feature>
<proteinExistence type="predicted"/>
<dbReference type="InterPro" id="IPR047130">
    <property type="entry name" value="7TM_GPCR_Srsx_nematod"/>
</dbReference>
<keyword evidence="1" id="KW-0472">Membrane</keyword>
<evidence type="ECO:0000313" key="2">
    <source>
        <dbReference type="Proteomes" id="UP000095287"/>
    </source>
</evidence>
<accession>A0A1I7ZCT9</accession>
<feature type="transmembrane region" description="Helical" evidence="1">
    <location>
        <begin position="142"/>
        <end position="164"/>
    </location>
</feature>
<protein>
    <submittedName>
        <fullName evidence="3">G_PROTEIN_RECEP_F1_2 domain-containing protein</fullName>
    </submittedName>
</protein>
<feature type="transmembrane region" description="Helical" evidence="1">
    <location>
        <begin position="112"/>
        <end position="130"/>
    </location>
</feature>
<feature type="transmembrane region" description="Helical" evidence="1">
    <location>
        <begin position="265"/>
        <end position="282"/>
    </location>
</feature>
<dbReference type="SUPFAM" id="SSF81321">
    <property type="entry name" value="Family A G protein-coupled receptor-like"/>
    <property type="match status" value="1"/>
</dbReference>
<feature type="transmembrane region" description="Helical" evidence="1">
    <location>
        <begin position="49"/>
        <end position="71"/>
    </location>
</feature>
<name>A0A1I7ZCT9_9BILA</name>
<organism evidence="2 3">
    <name type="scientific">Steinernema glaseri</name>
    <dbReference type="NCBI Taxonomy" id="37863"/>
    <lineage>
        <taxon>Eukaryota</taxon>
        <taxon>Metazoa</taxon>
        <taxon>Ecdysozoa</taxon>
        <taxon>Nematoda</taxon>
        <taxon>Chromadorea</taxon>
        <taxon>Rhabditida</taxon>
        <taxon>Tylenchina</taxon>
        <taxon>Panagrolaimomorpha</taxon>
        <taxon>Strongyloidoidea</taxon>
        <taxon>Steinernematidae</taxon>
        <taxon>Steinernema</taxon>
    </lineage>
</organism>
<dbReference type="WBParaSite" id="L893_g25111.t1">
    <property type="protein sequence ID" value="L893_g25111.t1"/>
    <property type="gene ID" value="L893_g25111"/>
</dbReference>
<sequence>MVDEAEKLEELPSLATWQIVDISLGGIGVVMNLLIILLLMSTAALRKEFLLFALMTFGDLANSLGIGLMGLDRLQIYNEAMESGHFRNQTAWNCAMKPFNGVRIFGNVLPPAVQVTMSFERIMCVCFPLFYRNVYSKAEKPIAAACLLLSVAVVAVGFGISWHLGYHTVVKFDCGRKATFSKPYTTFIYFFETIGYMLALMATSFACLRILAMQSEDTRSVHLKKTRSYIALTLMSTVLVAIPNIKSILDAYLISIGSMISRPAVWANAINSIVNVIAFCALNSKFRLYVSQIWKHNRTYGFTEANATKIRREARTQSTSGLRTFSRANSAVRTPRTGVVNPVFAR</sequence>
<evidence type="ECO:0000256" key="1">
    <source>
        <dbReference type="SAM" id="Phobius"/>
    </source>
</evidence>
<reference evidence="3" key="1">
    <citation type="submission" date="2016-11" db="UniProtKB">
        <authorList>
            <consortium name="WormBaseParasite"/>
        </authorList>
    </citation>
    <scope>IDENTIFICATION</scope>
</reference>
<keyword evidence="1" id="KW-0812">Transmembrane</keyword>
<evidence type="ECO:0000313" key="3">
    <source>
        <dbReference type="WBParaSite" id="L893_g25111.t1"/>
    </source>
</evidence>
<keyword evidence="2" id="KW-1185">Reference proteome</keyword>
<dbReference type="AlphaFoldDB" id="A0A1I7ZCT9"/>